<dbReference type="InterPro" id="IPR011009">
    <property type="entry name" value="Kinase-like_dom_sf"/>
</dbReference>
<keyword evidence="6" id="KW-0142">cGMP-binding</keyword>
<evidence type="ECO:0000256" key="4">
    <source>
        <dbReference type="ARBA" id="ARBA00022777"/>
    </source>
</evidence>
<dbReference type="PROSITE" id="PS50042">
    <property type="entry name" value="CNMP_BINDING_3"/>
    <property type="match status" value="1"/>
</dbReference>
<dbReference type="Gene3D" id="2.60.120.10">
    <property type="entry name" value="Jelly Rolls"/>
    <property type="match status" value="1"/>
</dbReference>
<keyword evidence="11" id="KW-1185">Reference proteome</keyword>
<dbReference type="PANTHER" id="PTHR43289:SF6">
    <property type="entry name" value="SERINE_THREONINE-PROTEIN KINASE NEKL-3"/>
    <property type="match status" value="1"/>
</dbReference>
<dbReference type="SUPFAM" id="SSF51206">
    <property type="entry name" value="cAMP-binding domain-like"/>
    <property type="match status" value="1"/>
</dbReference>
<dbReference type="PROSITE" id="PS00108">
    <property type="entry name" value="PROTEIN_KINASE_ST"/>
    <property type="match status" value="1"/>
</dbReference>
<dbReference type="GO" id="GO:0004674">
    <property type="term" value="F:protein serine/threonine kinase activity"/>
    <property type="evidence" value="ECO:0007669"/>
    <property type="project" value="TreeGrafter"/>
</dbReference>
<dbReference type="InterPro" id="IPR000595">
    <property type="entry name" value="cNMP-bd_dom"/>
</dbReference>
<evidence type="ECO:0000259" key="8">
    <source>
        <dbReference type="PROSITE" id="PS50011"/>
    </source>
</evidence>
<dbReference type="PROSITE" id="PS00107">
    <property type="entry name" value="PROTEIN_KINASE_ATP"/>
    <property type="match status" value="1"/>
</dbReference>
<evidence type="ECO:0000256" key="6">
    <source>
        <dbReference type="ARBA" id="ARBA00022992"/>
    </source>
</evidence>
<evidence type="ECO:0000313" key="10">
    <source>
        <dbReference type="EMBL" id="KJU85423.1"/>
    </source>
</evidence>
<evidence type="ECO:0000256" key="1">
    <source>
        <dbReference type="ARBA" id="ARBA00022535"/>
    </source>
</evidence>
<proteinExistence type="predicted"/>
<dbReference type="Pfam" id="PF00069">
    <property type="entry name" value="Pkinase"/>
    <property type="match status" value="1"/>
</dbReference>
<dbReference type="Gene3D" id="3.30.200.20">
    <property type="entry name" value="Phosphorylase Kinase, domain 1"/>
    <property type="match status" value="1"/>
</dbReference>
<evidence type="ECO:0000256" key="2">
    <source>
        <dbReference type="ARBA" id="ARBA00022679"/>
    </source>
</evidence>
<evidence type="ECO:0000259" key="9">
    <source>
        <dbReference type="PROSITE" id="PS50042"/>
    </source>
</evidence>
<dbReference type="SMART" id="SM00220">
    <property type="entry name" value="S_TKc"/>
    <property type="match status" value="1"/>
</dbReference>
<dbReference type="InterPro" id="IPR014710">
    <property type="entry name" value="RmlC-like_jellyroll"/>
</dbReference>
<keyword evidence="2" id="KW-0808">Transferase</keyword>
<dbReference type="InterPro" id="IPR008271">
    <property type="entry name" value="Ser/Thr_kinase_AS"/>
</dbReference>
<evidence type="ECO:0000256" key="3">
    <source>
        <dbReference type="ARBA" id="ARBA00022741"/>
    </source>
</evidence>
<keyword evidence="1" id="KW-0140">cGMP</keyword>
<dbReference type="GO" id="GO:0005524">
    <property type="term" value="F:ATP binding"/>
    <property type="evidence" value="ECO:0007669"/>
    <property type="project" value="UniProtKB-UniRule"/>
</dbReference>
<evidence type="ECO:0000313" key="11">
    <source>
        <dbReference type="Proteomes" id="UP000033423"/>
    </source>
</evidence>
<evidence type="ECO:0000256" key="5">
    <source>
        <dbReference type="ARBA" id="ARBA00022840"/>
    </source>
</evidence>
<dbReference type="AlphaFoldDB" id="A0A0F3GXL2"/>
<dbReference type="PANTHER" id="PTHR43289">
    <property type="entry name" value="MITOGEN-ACTIVATED PROTEIN KINASE KINASE KINASE 20-RELATED"/>
    <property type="match status" value="1"/>
</dbReference>
<dbReference type="InterPro" id="IPR017441">
    <property type="entry name" value="Protein_kinase_ATP_BS"/>
</dbReference>
<sequence>MGKTHIFRIGKYDLKEEIGRGGMGIVYRGIDPYINREVAIKVANAENMHDSENANRYKRMFFNEARCAGILDHPNIVHVYDAGIEIKHCYLVMEFVSGAMSLKDYCKPDKLLPREKVIEIIFKCCKALDYAHNLGIIHRDIKPGNIMMTEDLDVKIGDFSIAQINKNDVTQVGGLMGSPLYMSPEQIKEEELTNQTDLYSLGVVMYELLTGMPPLKAENISSQILKIINEDPPPMHIYKPDMPEVLELIVKKALKKNPQERYPRGIDFAADLVNAMKSLKHADRAIKEQVRHEMLKKLDFFKGFFNSELSEVMRASTWVEYPVNAPIITEGDIDDSFFIIVSGEVQVKKGDRPLVNLKEGDCFGEMGFITKAKRSASIVSATEVTLLKISGTMIDRTSVQCQIRFNKMFLKTLITRLSRTSDDLSKVQKT</sequence>
<dbReference type="EMBL" id="LACI01001032">
    <property type="protein sequence ID" value="KJU85423.1"/>
    <property type="molecule type" value="Genomic_DNA"/>
</dbReference>
<accession>A0A0F3GXL2</accession>
<feature type="binding site" evidence="7">
    <location>
        <position position="41"/>
    </location>
    <ligand>
        <name>ATP</name>
        <dbReference type="ChEBI" id="CHEBI:30616"/>
    </ligand>
</feature>
<reference evidence="10 11" key="1">
    <citation type="submission" date="2015-02" db="EMBL/GenBank/DDBJ databases">
        <title>Single-cell genomics of uncultivated deep-branching MTB reveals a conserved set of magnetosome genes.</title>
        <authorList>
            <person name="Kolinko S."/>
            <person name="Richter M."/>
            <person name="Glockner F.O."/>
            <person name="Brachmann A."/>
            <person name="Schuler D."/>
        </authorList>
    </citation>
    <scope>NUCLEOTIDE SEQUENCE [LARGE SCALE GENOMIC DNA]</scope>
    <source>
        <strain evidence="10">TM-1</strain>
    </source>
</reference>
<feature type="domain" description="Protein kinase" evidence="8">
    <location>
        <begin position="12"/>
        <end position="273"/>
    </location>
</feature>
<evidence type="ECO:0000256" key="7">
    <source>
        <dbReference type="PROSITE-ProRule" id="PRU10141"/>
    </source>
</evidence>
<dbReference type="CDD" id="cd00038">
    <property type="entry name" value="CAP_ED"/>
    <property type="match status" value="1"/>
</dbReference>
<dbReference type="SUPFAM" id="SSF56112">
    <property type="entry name" value="Protein kinase-like (PK-like)"/>
    <property type="match status" value="1"/>
</dbReference>
<dbReference type="Proteomes" id="UP000033423">
    <property type="component" value="Unassembled WGS sequence"/>
</dbReference>
<keyword evidence="5 7" id="KW-0067">ATP-binding</keyword>
<dbReference type="Pfam" id="PF00027">
    <property type="entry name" value="cNMP_binding"/>
    <property type="match status" value="1"/>
</dbReference>
<comment type="caution">
    <text evidence="10">The sequence shown here is derived from an EMBL/GenBank/DDBJ whole genome shotgun (WGS) entry which is preliminary data.</text>
</comment>
<dbReference type="InterPro" id="IPR018490">
    <property type="entry name" value="cNMP-bd_dom_sf"/>
</dbReference>
<dbReference type="PROSITE" id="PS50011">
    <property type="entry name" value="PROTEIN_KINASE_DOM"/>
    <property type="match status" value="1"/>
</dbReference>
<name>A0A0F3GXL2_9BACT</name>
<dbReference type="InterPro" id="IPR000719">
    <property type="entry name" value="Prot_kinase_dom"/>
</dbReference>
<keyword evidence="3 7" id="KW-0547">Nucleotide-binding</keyword>
<gene>
    <name evidence="10" type="ORF">MBAV_002382</name>
</gene>
<dbReference type="CDD" id="cd14014">
    <property type="entry name" value="STKc_PknB_like"/>
    <property type="match status" value="1"/>
</dbReference>
<dbReference type="SMART" id="SM00100">
    <property type="entry name" value="cNMP"/>
    <property type="match status" value="1"/>
</dbReference>
<dbReference type="GO" id="GO:0030553">
    <property type="term" value="F:cGMP binding"/>
    <property type="evidence" value="ECO:0007669"/>
    <property type="project" value="UniProtKB-KW"/>
</dbReference>
<protein>
    <submittedName>
        <fullName evidence="10">Cyclic nucleotide-binding protein</fullName>
    </submittedName>
</protein>
<dbReference type="Gene3D" id="1.10.510.10">
    <property type="entry name" value="Transferase(Phosphotransferase) domain 1"/>
    <property type="match status" value="1"/>
</dbReference>
<feature type="domain" description="Cyclic nucleotide-binding" evidence="9">
    <location>
        <begin position="300"/>
        <end position="396"/>
    </location>
</feature>
<organism evidence="10 11">
    <name type="scientific">Candidatus Magnetobacterium bavaricum</name>
    <dbReference type="NCBI Taxonomy" id="29290"/>
    <lineage>
        <taxon>Bacteria</taxon>
        <taxon>Pseudomonadati</taxon>
        <taxon>Nitrospirota</taxon>
        <taxon>Thermodesulfovibrionia</taxon>
        <taxon>Thermodesulfovibrionales</taxon>
        <taxon>Candidatus Magnetobacteriaceae</taxon>
        <taxon>Candidatus Magnetobacterium</taxon>
    </lineage>
</organism>
<keyword evidence="4" id="KW-0418">Kinase</keyword>